<evidence type="ECO:0000313" key="2">
    <source>
        <dbReference type="Proteomes" id="UP000094652"/>
    </source>
</evidence>
<dbReference type="Proteomes" id="UP000094652">
    <property type="component" value="Chromosome"/>
</dbReference>
<accession>A0A1D7XMD7</accession>
<sequence length="215" mass="25727">MTILFSLSLIINIFSYVNIRNYKYRIGKESELNIEDLRQRNESNMDILKMSIDQGCIKNDELLKLYKNYEMISNDIIELWEQYAEYKSNSFSIFSKKIEIKKIIPNDINSKIRECMFILLNQAMKNKEPKLILNENYLNDFIAMNKVSEKIYNYFEDFNSNRLSNLTGSDREKEIIKNKYWIDMLQGIYDINQQYTSIQWHISDIENSNISDIIN</sequence>
<name>A0A1D7XMD7_9CLOT</name>
<reference evidence="2" key="1">
    <citation type="submission" date="2016-09" db="EMBL/GenBank/DDBJ databases">
        <title>Genomics of Clostridium taeniosporum, an organism which forms endospores with ribbon-like appendages.</title>
        <authorList>
            <person name="Walker J.R."/>
        </authorList>
    </citation>
    <scope>NUCLEOTIDE SEQUENCE [LARGE SCALE GENOMIC DNA]</scope>
    <source>
        <strain evidence="2">1/k</strain>
    </source>
</reference>
<dbReference type="OrthoDB" id="1933790at2"/>
<dbReference type="KEGG" id="ctae:BGI42_12475"/>
<dbReference type="EMBL" id="CP017253">
    <property type="protein sequence ID" value="AOR24501.2"/>
    <property type="molecule type" value="Genomic_DNA"/>
</dbReference>
<keyword evidence="2" id="KW-1185">Reference proteome</keyword>
<dbReference type="AlphaFoldDB" id="A0A1D7XMD7"/>
<evidence type="ECO:0008006" key="3">
    <source>
        <dbReference type="Google" id="ProtNLM"/>
    </source>
</evidence>
<gene>
    <name evidence="1" type="ORF">BGI42_12475</name>
</gene>
<evidence type="ECO:0000313" key="1">
    <source>
        <dbReference type="EMBL" id="AOR24501.2"/>
    </source>
</evidence>
<proteinExistence type="predicted"/>
<protein>
    <recommendedName>
        <fullName evidence="3">Reticulocyte-binding protein</fullName>
    </recommendedName>
</protein>
<organism evidence="1 2">
    <name type="scientific">Clostridium taeniosporum</name>
    <dbReference type="NCBI Taxonomy" id="394958"/>
    <lineage>
        <taxon>Bacteria</taxon>
        <taxon>Bacillati</taxon>
        <taxon>Bacillota</taxon>
        <taxon>Clostridia</taxon>
        <taxon>Eubacteriales</taxon>
        <taxon>Clostridiaceae</taxon>
        <taxon>Clostridium</taxon>
    </lineage>
</organism>
<dbReference type="STRING" id="394958.BGI42_12475"/>